<evidence type="ECO:0000259" key="3">
    <source>
        <dbReference type="Pfam" id="PF01935"/>
    </source>
</evidence>
<evidence type="ECO:0000313" key="6">
    <source>
        <dbReference type="Proteomes" id="UP000466794"/>
    </source>
</evidence>
<protein>
    <submittedName>
        <fullName evidence="5">Type IV secretion system DNA-binding domain-containing protein</fullName>
    </submittedName>
</protein>
<dbReference type="InterPro" id="IPR051162">
    <property type="entry name" value="T4SS_component"/>
</dbReference>
<evidence type="ECO:0000259" key="4">
    <source>
        <dbReference type="Pfam" id="PF12696"/>
    </source>
</evidence>
<dbReference type="InterPro" id="IPR002789">
    <property type="entry name" value="HerA_central"/>
</dbReference>
<dbReference type="AlphaFoldDB" id="A0A7K1US00"/>
<comment type="caution">
    <text evidence="5">The sequence shown here is derived from an EMBL/GenBank/DDBJ whole genome shotgun (WGS) entry which is preliminary data.</text>
</comment>
<proteinExistence type="predicted"/>
<dbReference type="Proteomes" id="UP000466794">
    <property type="component" value="Unassembled WGS sequence"/>
</dbReference>
<keyword evidence="2" id="KW-0812">Transmembrane</keyword>
<evidence type="ECO:0000256" key="1">
    <source>
        <dbReference type="SAM" id="MobiDB-lite"/>
    </source>
</evidence>
<dbReference type="CDD" id="cd01127">
    <property type="entry name" value="TrwB_TraG_TraD_VirD4"/>
    <property type="match status" value="2"/>
</dbReference>
<gene>
    <name evidence="5" type="ORF">GPX89_07695</name>
</gene>
<keyword evidence="2" id="KW-1133">Transmembrane helix</keyword>
<keyword evidence="2" id="KW-0472">Membrane</keyword>
<reference evidence="5 6" key="1">
    <citation type="submission" date="2019-12" db="EMBL/GenBank/DDBJ databases">
        <title>Nocardia sp. nov. ET3-3 isolated from soil.</title>
        <authorList>
            <person name="Kanchanasin P."/>
            <person name="Tanasupawat S."/>
            <person name="Yuki M."/>
            <person name="Kudo T."/>
        </authorList>
    </citation>
    <scope>NUCLEOTIDE SEQUENCE [LARGE SCALE GENOMIC DNA]</scope>
    <source>
        <strain evidence="5 6">ET3-3</strain>
    </source>
</reference>
<evidence type="ECO:0000256" key="2">
    <source>
        <dbReference type="SAM" id="Phobius"/>
    </source>
</evidence>
<dbReference type="InterPro" id="IPR027417">
    <property type="entry name" value="P-loop_NTPase"/>
</dbReference>
<feature type="domain" description="Helicase HerA central" evidence="3">
    <location>
        <begin position="411"/>
        <end position="516"/>
    </location>
</feature>
<organism evidence="5 6">
    <name type="scientific">Nocardia terrae</name>
    <dbReference type="NCBI Taxonomy" id="2675851"/>
    <lineage>
        <taxon>Bacteria</taxon>
        <taxon>Bacillati</taxon>
        <taxon>Actinomycetota</taxon>
        <taxon>Actinomycetes</taxon>
        <taxon>Mycobacteriales</taxon>
        <taxon>Nocardiaceae</taxon>
        <taxon>Nocardia</taxon>
    </lineage>
</organism>
<feature type="region of interest" description="Disordered" evidence="1">
    <location>
        <begin position="781"/>
        <end position="828"/>
    </location>
</feature>
<feature type="transmembrane region" description="Helical" evidence="2">
    <location>
        <begin position="25"/>
        <end position="49"/>
    </location>
</feature>
<keyword evidence="6" id="KW-1185">Reference proteome</keyword>
<dbReference type="EMBL" id="WRPP01000001">
    <property type="protein sequence ID" value="MVU77130.1"/>
    <property type="molecule type" value="Genomic_DNA"/>
</dbReference>
<feature type="domain" description="TraD/TraG TraM recognition site" evidence="4">
    <location>
        <begin position="676"/>
        <end position="744"/>
    </location>
</feature>
<dbReference type="Pfam" id="PF01935">
    <property type="entry name" value="DUF87"/>
    <property type="match status" value="1"/>
</dbReference>
<name>A0A7K1US00_9NOCA</name>
<accession>A0A7K1US00</accession>
<dbReference type="InterPro" id="IPR032689">
    <property type="entry name" value="TraG-D_C"/>
</dbReference>
<dbReference type="GO" id="GO:0003677">
    <property type="term" value="F:DNA binding"/>
    <property type="evidence" value="ECO:0007669"/>
    <property type="project" value="UniProtKB-KW"/>
</dbReference>
<dbReference type="PANTHER" id="PTHR30121:SF11">
    <property type="entry name" value="AAA+ ATPASE DOMAIN-CONTAINING PROTEIN"/>
    <property type="match status" value="1"/>
</dbReference>
<dbReference type="Pfam" id="PF12696">
    <property type="entry name" value="TraG-D_C"/>
    <property type="match status" value="1"/>
</dbReference>
<evidence type="ECO:0000313" key="5">
    <source>
        <dbReference type="EMBL" id="MVU77130.1"/>
    </source>
</evidence>
<dbReference type="Gene3D" id="3.40.50.300">
    <property type="entry name" value="P-loop containing nucleotide triphosphate hydrolases"/>
    <property type="match status" value="2"/>
</dbReference>
<dbReference type="PANTHER" id="PTHR30121">
    <property type="entry name" value="UNCHARACTERIZED PROTEIN YJGR-RELATED"/>
    <property type="match status" value="1"/>
</dbReference>
<sequence length="828" mass="89478">MPVPDRIERLVLPPHRLLDRLTSELAAGTTTATVVVAVVAASLLLAAVARWGRRERLARDARQVVVLCPPTMDAHAAQAFWSHLVGLLRPAWKRLLLGQPHLSFEYRVTGEDGITLAVWVPASVPPGLVERAAASAWPGARTRTLEYATLPLPACTKGSRRVLVVGRLRLGRAESFPIRTDYDSIDIARDILTAATDLALGESVCVQILARPITGHRVRRVLAGHRGGILTALVRITSSLAVEVLDLFSPGSTARSPRARQPGAQDRFSRMQDTTQTRAAITKTRGGHWETLIRYAAAVQLPADADHAQRRRARAVARGRAHAAAAVFASCTDLNFYHRRRVWWRPVAALTGRWLGRGDLLSVPELAGIAHLPGETVVVPGLPRAGARTLAPDTAIPIDGPHTKPLGLADSGTGRPVALAVADARHHTHILGATGVGKSTLLAHWILADAEAGRGQVVIDPKGDLVTDILTRLPKRLADKVVLFDADSTARPPCINPLDTTVEGLDLAVENLATIFSRIYARWWGPRTDDLLRAGLRTLCARPGTVTLVDLARLLTGEANLDRVTRDVDDPVLRGFWNAYAELSDAARAQVVGPLLNKLRTVLLRPFVRAAIAAGESTVDLTEVLDNGGICLARLPKGSLGDDTTRLMGSLLVARTWQAVTARSTTPTSERADASLVLDEAQNFLNLSTPVEDMLAEARGLRCSLTLAHQNLGQLSRELREGISANARNKVIFSASPEDARDLARHTSPWLSEHDLTHLDVHHAAARVLVSGQQAPPFTFTTRALADPTPGRSAEIRRAARARTQPVQSRPTPEMPVAELGEGDPRLR</sequence>
<keyword evidence="5" id="KW-0238">DNA-binding</keyword>
<dbReference type="SUPFAM" id="SSF52540">
    <property type="entry name" value="P-loop containing nucleoside triphosphate hydrolases"/>
    <property type="match status" value="1"/>
</dbReference>